<evidence type="ECO:0000256" key="1">
    <source>
        <dbReference type="HAMAP-Rule" id="MF_01966"/>
    </source>
</evidence>
<dbReference type="GO" id="GO:0052856">
    <property type="term" value="F:NAD(P)HX epimerase activity"/>
    <property type="evidence" value="ECO:0007669"/>
    <property type="project" value="UniProtKB-UniRule"/>
</dbReference>
<feature type="binding site" evidence="1">
    <location>
        <position position="159"/>
    </location>
    <ligand>
        <name>K(+)</name>
        <dbReference type="ChEBI" id="CHEBI:29103"/>
    </ligand>
</feature>
<keyword evidence="1" id="KW-0547">Nucleotide-binding</keyword>
<organism evidence="3 4">
    <name type="scientific">Stieleria bergensis</name>
    <dbReference type="NCBI Taxonomy" id="2528025"/>
    <lineage>
        <taxon>Bacteria</taxon>
        <taxon>Pseudomonadati</taxon>
        <taxon>Planctomycetota</taxon>
        <taxon>Planctomycetia</taxon>
        <taxon>Pirellulales</taxon>
        <taxon>Pirellulaceae</taxon>
        <taxon>Stieleria</taxon>
    </lineage>
</organism>
<comment type="cofactor">
    <cofactor evidence="1">
        <name>K(+)</name>
        <dbReference type="ChEBI" id="CHEBI:29103"/>
    </cofactor>
    <text evidence="1">Binds 1 potassium ion per subunit.</text>
</comment>
<feature type="binding site" evidence="1">
    <location>
        <begin position="127"/>
        <end position="133"/>
    </location>
    <ligand>
        <name>(6S)-NADPHX</name>
        <dbReference type="ChEBI" id="CHEBI:64076"/>
    </ligand>
</feature>
<dbReference type="SUPFAM" id="SSF64153">
    <property type="entry name" value="YjeF N-terminal domain-like"/>
    <property type="match status" value="1"/>
</dbReference>
<dbReference type="OrthoDB" id="9806925at2"/>
<gene>
    <name evidence="3" type="primary">nnr_2</name>
    <name evidence="1" type="synonym">nnrE</name>
    <name evidence="3" type="ORF">SV7mr_32910</name>
</gene>
<evidence type="ECO:0000313" key="3">
    <source>
        <dbReference type="EMBL" id="QDT60765.1"/>
    </source>
</evidence>
<keyword evidence="1" id="KW-0521">NADP</keyword>
<dbReference type="EMBL" id="CP036272">
    <property type="protein sequence ID" value="QDT60765.1"/>
    <property type="molecule type" value="Genomic_DNA"/>
</dbReference>
<dbReference type="Gene3D" id="3.40.50.10260">
    <property type="entry name" value="YjeF N-terminal domain"/>
    <property type="match status" value="1"/>
</dbReference>
<sequence length="220" mass="23065">MKRDQVRLIDQTAIEAYGMPGVILMENAGRGAAEAILHQAPSKASICILCGPGNNGGDGYVIARHLQLAGRQVTLISLVELETLSGDAAINANIAVAADLPLQTVSNEQTLQDALPQDAVIVDCLLGTGARGAPRGLYASAIKLANQRAVYRVAIDLPSGMDCDTGQIHEPTFQADLTLTFVCRKEGMQADSAATYLGAVQVISIGVPLKLLQDFDVPAS</sequence>
<dbReference type="Pfam" id="PF03853">
    <property type="entry name" value="YjeF_N"/>
    <property type="match status" value="1"/>
</dbReference>
<dbReference type="PROSITE" id="PS51385">
    <property type="entry name" value="YJEF_N"/>
    <property type="match status" value="1"/>
</dbReference>
<proteinExistence type="inferred from homology"/>
<evidence type="ECO:0000259" key="2">
    <source>
        <dbReference type="PROSITE" id="PS51385"/>
    </source>
</evidence>
<dbReference type="InterPro" id="IPR036652">
    <property type="entry name" value="YjeF_N_dom_sf"/>
</dbReference>
<comment type="similarity">
    <text evidence="1">Belongs to the NnrE/AIBP family.</text>
</comment>
<keyword evidence="1" id="KW-0520">NAD</keyword>
<feature type="binding site" evidence="1">
    <location>
        <position position="123"/>
    </location>
    <ligand>
        <name>K(+)</name>
        <dbReference type="ChEBI" id="CHEBI:29103"/>
    </ligand>
</feature>
<keyword evidence="4" id="KW-1185">Reference proteome</keyword>
<comment type="catalytic activity">
    <reaction evidence="1">
        <text>(6R)-NADPHX = (6S)-NADPHX</text>
        <dbReference type="Rhea" id="RHEA:32227"/>
        <dbReference type="ChEBI" id="CHEBI:64076"/>
        <dbReference type="ChEBI" id="CHEBI:64077"/>
        <dbReference type="EC" id="5.1.99.6"/>
    </reaction>
</comment>
<feature type="domain" description="YjeF N-terminal" evidence="2">
    <location>
        <begin position="6"/>
        <end position="213"/>
    </location>
</feature>
<keyword evidence="1" id="KW-0413">Isomerase</keyword>
<reference evidence="3 4" key="1">
    <citation type="submission" date="2019-02" db="EMBL/GenBank/DDBJ databases">
        <title>Deep-cultivation of Planctomycetes and their phenomic and genomic characterization uncovers novel biology.</title>
        <authorList>
            <person name="Wiegand S."/>
            <person name="Jogler M."/>
            <person name="Boedeker C."/>
            <person name="Pinto D."/>
            <person name="Vollmers J."/>
            <person name="Rivas-Marin E."/>
            <person name="Kohn T."/>
            <person name="Peeters S.H."/>
            <person name="Heuer A."/>
            <person name="Rast P."/>
            <person name="Oberbeckmann S."/>
            <person name="Bunk B."/>
            <person name="Jeske O."/>
            <person name="Meyerdierks A."/>
            <person name="Storesund J.E."/>
            <person name="Kallscheuer N."/>
            <person name="Luecker S."/>
            <person name="Lage O.M."/>
            <person name="Pohl T."/>
            <person name="Merkel B.J."/>
            <person name="Hornburger P."/>
            <person name="Mueller R.-W."/>
            <person name="Bruemmer F."/>
            <person name="Labrenz M."/>
            <person name="Spormann A.M."/>
            <person name="Op den Camp H."/>
            <person name="Overmann J."/>
            <person name="Amann R."/>
            <person name="Jetten M.S.M."/>
            <person name="Mascher T."/>
            <person name="Medema M.H."/>
            <person name="Devos D.P."/>
            <person name="Kaster A.-K."/>
            <person name="Ovreas L."/>
            <person name="Rohde M."/>
            <person name="Galperin M.Y."/>
            <person name="Jogler C."/>
        </authorList>
    </citation>
    <scope>NUCLEOTIDE SEQUENCE [LARGE SCALE GENOMIC DNA]</scope>
    <source>
        <strain evidence="3 4">SV_7m_r</strain>
    </source>
</reference>
<dbReference type="EC" id="5.1.99.6" evidence="1"/>
<feature type="binding site" evidence="1">
    <location>
        <position position="138"/>
    </location>
    <ligand>
        <name>(6S)-NADPHX</name>
        <dbReference type="ChEBI" id="CHEBI:64076"/>
    </ligand>
</feature>
<dbReference type="NCBIfam" id="TIGR00197">
    <property type="entry name" value="yjeF_nterm"/>
    <property type="match status" value="1"/>
</dbReference>
<dbReference type="Proteomes" id="UP000315003">
    <property type="component" value="Chromosome"/>
</dbReference>
<comment type="catalytic activity">
    <reaction evidence="1">
        <text>(6R)-NADHX = (6S)-NADHX</text>
        <dbReference type="Rhea" id="RHEA:32215"/>
        <dbReference type="ChEBI" id="CHEBI:64074"/>
        <dbReference type="ChEBI" id="CHEBI:64075"/>
        <dbReference type="EC" id="5.1.99.6"/>
    </reaction>
</comment>
<keyword evidence="1" id="KW-0479">Metal-binding</keyword>
<name>A0A517SX88_9BACT</name>
<protein>
    <recommendedName>
        <fullName evidence="1">NAD(P)H-hydrate epimerase</fullName>
        <ecNumber evidence="1">5.1.99.6</ecNumber>
    </recommendedName>
    <alternativeName>
        <fullName evidence="1">NAD(P)HX epimerase</fullName>
    </alternativeName>
</protein>
<comment type="function">
    <text evidence="1">Catalyzes the epimerization of the S- and R-forms of NAD(P)HX, a damaged form of NAD(P)H that is a result of enzymatic or heat-dependent hydration. This is a prerequisite for the S-specific NAD(P)H-hydrate dehydratase to allow the repair of both epimers of NAD(P)HX.</text>
</comment>
<dbReference type="GO" id="GO:0046872">
    <property type="term" value="F:metal ion binding"/>
    <property type="evidence" value="ECO:0007669"/>
    <property type="project" value="UniProtKB-KW"/>
</dbReference>
<feature type="binding site" evidence="1">
    <location>
        <begin position="54"/>
        <end position="58"/>
    </location>
    <ligand>
        <name>(6S)-NADPHX</name>
        <dbReference type="ChEBI" id="CHEBI:64076"/>
    </ligand>
</feature>
<keyword evidence="1" id="KW-0630">Potassium</keyword>
<dbReference type="HAMAP" id="MF_01966">
    <property type="entry name" value="NADHX_epimerase"/>
    <property type="match status" value="1"/>
</dbReference>
<accession>A0A517SX88</accession>
<dbReference type="GO" id="GO:0000166">
    <property type="term" value="F:nucleotide binding"/>
    <property type="evidence" value="ECO:0007669"/>
    <property type="project" value="UniProtKB-KW"/>
</dbReference>
<evidence type="ECO:0000313" key="4">
    <source>
        <dbReference type="Proteomes" id="UP000315003"/>
    </source>
</evidence>
<dbReference type="AlphaFoldDB" id="A0A517SX88"/>
<feature type="binding site" evidence="1">
    <location>
        <position position="156"/>
    </location>
    <ligand>
        <name>(6S)-NADPHX</name>
        <dbReference type="ChEBI" id="CHEBI:64076"/>
    </ligand>
</feature>
<feature type="binding site" evidence="1">
    <location>
        <position position="55"/>
    </location>
    <ligand>
        <name>K(+)</name>
        <dbReference type="ChEBI" id="CHEBI:29103"/>
    </ligand>
</feature>
<dbReference type="InterPro" id="IPR004443">
    <property type="entry name" value="YjeF_N_dom"/>
</dbReference>